<feature type="compositionally biased region" description="Low complexity" evidence="1">
    <location>
        <begin position="179"/>
        <end position="199"/>
    </location>
</feature>
<evidence type="ECO:0000256" key="1">
    <source>
        <dbReference type="SAM" id="MobiDB-lite"/>
    </source>
</evidence>
<gene>
    <name evidence="2" type="ORF">NE237_001009</name>
</gene>
<dbReference type="OrthoDB" id="1923324at2759"/>
<protein>
    <submittedName>
        <fullName evidence="2">Uncharacterized protein</fullName>
    </submittedName>
</protein>
<reference evidence="2" key="1">
    <citation type="journal article" date="2023" name="Plant J.">
        <title>The genome of the king protea, Protea cynaroides.</title>
        <authorList>
            <person name="Chang J."/>
            <person name="Duong T.A."/>
            <person name="Schoeman C."/>
            <person name="Ma X."/>
            <person name="Roodt D."/>
            <person name="Barker N."/>
            <person name="Li Z."/>
            <person name="Van de Peer Y."/>
            <person name="Mizrachi E."/>
        </authorList>
    </citation>
    <scope>NUCLEOTIDE SEQUENCE</scope>
    <source>
        <tissue evidence="2">Young leaves</tissue>
    </source>
</reference>
<feature type="compositionally biased region" description="Low complexity" evidence="1">
    <location>
        <begin position="493"/>
        <end position="505"/>
    </location>
</feature>
<name>A0A9Q0KS84_9MAGN</name>
<comment type="caution">
    <text evidence="2">The sequence shown here is derived from an EMBL/GenBank/DDBJ whole genome shotgun (WGS) entry which is preliminary data.</text>
</comment>
<sequence length="522" mass="56865">MVLRKSKADLSLVNRGVFQKRKCVANGEGSSKKTSESVDHWAFLEEIEAPMWVDLTVETESMHQDIHDAWFQVTHPFHQYPAHELMSALSLSREGNRNSNSELLGSYSPMPPSVSRSRGKDYRSRKWGEGNHVGSLNKQQPIGSLGGKISKMVRESVQEIEPKYKFGNQKDPATKKESSICLSSSTTSMRSNSSKMMSTFRETKSSSFVKSSVIGDSNSTSTTGNQKSSSNFRLSFLTENNQQQLQESSEVPHQTSGLTTGFILAESIRLTRTGVTRPPSRVEIKQHSNCNKSSSSKPSVLPNLNPVKQSNGRKSSSSKSSSVGSSKNPRCDLKATTLAAVVNSETTPESRTVISFGQAAKHPKKKASNVSKTSRIQDRGLTSISQLGGKALDGKSTNRRSRILCQTEPTNALRAGKIQQSSHVYMKAEEPAGTRSSKTVIGSKNVNAGQISSGKENAAGDIPGQKPTKHSVKVKNGMGLSDVKRKTKRGNRRANPAASSRPSSSVCHPSLYEWAMMSNIEL</sequence>
<feature type="compositionally biased region" description="Low complexity" evidence="1">
    <location>
        <begin position="288"/>
        <end position="328"/>
    </location>
</feature>
<dbReference type="AlphaFoldDB" id="A0A9Q0KS84"/>
<feature type="region of interest" description="Disordered" evidence="1">
    <location>
        <begin position="274"/>
        <end position="331"/>
    </location>
</feature>
<feature type="compositionally biased region" description="Basic and acidic residues" evidence="1">
    <location>
        <begin position="118"/>
        <end position="129"/>
    </location>
</feature>
<feature type="region of interest" description="Disordered" evidence="1">
    <location>
        <begin position="91"/>
        <end position="145"/>
    </location>
</feature>
<feature type="region of interest" description="Disordered" evidence="1">
    <location>
        <begin position="168"/>
        <end position="229"/>
    </location>
</feature>
<dbReference type="EMBL" id="JAMYWD010000003">
    <property type="protein sequence ID" value="KAJ4975903.1"/>
    <property type="molecule type" value="Genomic_DNA"/>
</dbReference>
<evidence type="ECO:0000313" key="3">
    <source>
        <dbReference type="Proteomes" id="UP001141806"/>
    </source>
</evidence>
<accession>A0A9Q0KS84</accession>
<keyword evidence="3" id="KW-1185">Reference proteome</keyword>
<proteinExistence type="predicted"/>
<feature type="compositionally biased region" description="Polar residues" evidence="1">
    <location>
        <begin position="205"/>
        <end position="229"/>
    </location>
</feature>
<feature type="region of interest" description="Disordered" evidence="1">
    <location>
        <begin position="448"/>
        <end position="507"/>
    </location>
</feature>
<dbReference type="Proteomes" id="UP001141806">
    <property type="component" value="Unassembled WGS sequence"/>
</dbReference>
<evidence type="ECO:0000313" key="2">
    <source>
        <dbReference type="EMBL" id="KAJ4975903.1"/>
    </source>
</evidence>
<organism evidence="2 3">
    <name type="scientific">Protea cynaroides</name>
    <dbReference type="NCBI Taxonomy" id="273540"/>
    <lineage>
        <taxon>Eukaryota</taxon>
        <taxon>Viridiplantae</taxon>
        <taxon>Streptophyta</taxon>
        <taxon>Embryophyta</taxon>
        <taxon>Tracheophyta</taxon>
        <taxon>Spermatophyta</taxon>
        <taxon>Magnoliopsida</taxon>
        <taxon>Proteales</taxon>
        <taxon>Proteaceae</taxon>
        <taxon>Protea</taxon>
    </lineage>
</organism>